<dbReference type="AlphaFoldDB" id="R7SJM2"/>
<dbReference type="OrthoDB" id="2748896at2759"/>
<dbReference type="HOGENOM" id="CLU_940169_0_0_1"/>
<proteinExistence type="predicted"/>
<sequence length="296" mass="32552">MDKPEQAGRILAIVPHSGGQRFLLERKSFTEDIATFLCSLRFREEGSTSDIGLKVFTPVAAHGLDRAKKFSPPWTYLLEIPQGDTLLRQFLLWQEVFVIHTTLLFSVHDLREPSPLWTVLVLTGTPGAVADNPDAIKEILADIKSAAWADGQFCNFVVDCVEKNWGHTGDYASCVKAATDTLDLTLSRGKSHRSEQLIGCYVLLAKPISPDREELKTFSKFLAVPGVYWRGPYALEVNKVKVECKMCRDVTHCLDDCPLPSTPSWQGTPPPTTLGGAGVATSTVSAPTLAEQGRRP</sequence>
<dbReference type="KEGG" id="dsq:DICSQDRAFT_175364"/>
<dbReference type="Proteomes" id="UP000053319">
    <property type="component" value="Unassembled WGS sequence"/>
</dbReference>
<evidence type="ECO:0000256" key="1">
    <source>
        <dbReference type="SAM" id="MobiDB-lite"/>
    </source>
</evidence>
<evidence type="ECO:0000313" key="3">
    <source>
        <dbReference type="Proteomes" id="UP000053319"/>
    </source>
</evidence>
<gene>
    <name evidence="2" type="ORF">DICSQDRAFT_175364</name>
</gene>
<name>R7SJM2_DICSQ</name>
<dbReference type="EMBL" id="JH719491">
    <property type="protein sequence ID" value="EJF55930.1"/>
    <property type="molecule type" value="Genomic_DNA"/>
</dbReference>
<reference evidence="2 3" key="1">
    <citation type="journal article" date="2012" name="Science">
        <title>The Paleozoic origin of enzymatic lignin decomposition reconstructed from 31 fungal genomes.</title>
        <authorList>
            <person name="Floudas D."/>
            <person name="Binder M."/>
            <person name="Riley R."/>
            <person name="Barry K."/>
            <person name="Blanchette R.A."/>
            <person name="Henrissat B."/>
            <person name="Martinez A.T."/>
            <person name="Otillar R."/>
            <person name="Spatafora J.W."/>
            <person name="Yadav J.S."/>
            <person name="Aerts A."/>
            <person name="Benoit I."/>
            <person name="Boyd A."/>
            <person name="Carlson A."/>
            <person name="Copeland A."/>
            <person name="Coutinho P.M."/>
            <person name="de Vries R.P."/>
            <person name="Ferreira P."/>
            <person name="Findley K."/>
            <person name="Foster B."/>
            <person name="Gaskell J."/>
            <person name="Glotzer D."/>
            <person name="Gorecki P."/>
            <person name="Heitman J."/>
            <person name="Hesse C."/>
            <person name="Hori C."/>
            <person name="Igarashi K."/>
            <person name="Jurgens J.A."/>
            <person name="Kallen N."/>
            <person name="Kersten P."/>
            <person name="Kohler A."/>
            <person name="Kuees U."/>
            <person name="Kumar T.K.A."/>
            <person name="Kuo A."/>
            <person name="LaButti K."/>
            <person name="Larrondo L.F."/>
            <person name="Lindquist E."/>
            <person name="Ling A."/>
            <person name="Lombard V."/>
            <person name="Lucas S."/>
            <person name="Lundell T."/>
            <person name="Martin R."/>
            <person name="McLaughlin D.J."/>
            <person name="Morgenstern I."/>
            <person name="Morin E."/>
            <person name="Murat C."/>
            <person name="Nagy L.G."/>
            <person name="Nolan M."/>
            <person name="Ohm R.A."/>
            <person name="Patyshakuliyeva A."/>
            <person name="Rokas A."/>
            <person name="Ruiz-Duenas F.J."/>
            <person name="Sabat G."/>
            <person name="Salamov A."/>
            <person name="Samejima M."/>
            <person name="Schmutz J."/>
            <person name="Slot J.C."/>
            <person name="St John F."/>
            <person name="Stenlid J."/>
            <person name="Sun H."/>
            <person name="Sun S."/>
            <person name="Syed K."/>
            <person name="Tsang A."/>
            <person name="Wiebenga A."/>
            <person name="Young D."/>
            <person name="Pisabarro A."/>
            <person name="Eastwood D.C."/>
            <person name="Martin F."/>
            <person name="Cullen D."/>
            <person name="Grigoriev I.V."/>
            <person name="Hibbett D.S."/>
        </authorList>
    </citation>
    <scope>NUCLEOTIDE SEQUENCE [LARGE SCALE GENOMIC DNA]</scope>
    <source>
        <strain evidence="2 3">LYAD-421 SS1</strain>
    </source>
</reference>
<dbReference type="GeneID" id="18840158"/>
<organism evidence="2 3">
    <name type="scientific">Dichomitus squalens (strain LYAD-421)</name>
    <name type="common">Western red white-rot fungus</name>
    <dbReference type="NCBI Taxonomy" id="732165"/>
    <lineage>
        <taxon>Eukaryota</taxon>
        <taxon>Fungi</taxon>
        <taxon>Dikarya</taxon>
        <taxon>Basidiomycota</taxon>
        <taxon>Agaricomycotina</taxon>
        <taxon>Agaricomycetes</taxon>
        <taxon>Polyporales</taxon>
        <taxon>Polyporaceae</taxon>
        <taxon>Dichomitus</taxon>
    </lineage>
</organism>
<evidence type="ECO:0000313" key="2">
    <source>
        <dbReference type="EMBL" id="EJF55930.1"/>
    </source>
</evidence>
<dbReference type="RefSeq" id="XP_007371320.1">
    <property type="nucleotide sequence ID" value="XM_007371258.1"/>
</dbReference>
<feature type="region of interest" description="Disordered" evidence="1">
    <location>
        <begin position="264"/>
        <end position="296"/>
    </location>
</feature>
<accession>R7SJM2</accession>
<protein>
    <submittedName>
        <fullName evidence="2">Uncharacterized protein</fullName>
    </submittedName>
</protein>
<dbReference type="OMA" id="DIKSAAW"/>